<keyword evidence="2" id="KW-0134">Cell wall</keyword>
<evidence type="ECO:0000313" key="9">
    <source>
        <dbReference type="EMBL" id="EJT74804.1"/>
    </source>
</evidence>
<evidence type="ECO:0000256" key="6">
    <source>
        <dbReference type="SAM" id="MobiDB-lite"/>
    </source>
</evidence>
<reference evidence="10" key="4">
    <citation type="journal article" date="2015" name="G3 (Bethesda)">
        <title>Genome sequences of three phytopathogenic species of the Magnaporthaceae family of fungi.</title>
        <authorList>
            <person name="Okagaki L.H."/>
            <person name="Nunes C.C."/>
            <person name="Sailsbery J."/>
            <person name="Clay B."/>
            <person name="Brown D."/>
            <person name="John T."/>
            <person name="Oh Y."/>
            <person name="Young N."/>
            <person name="Fitzgerald M."/>
            <person name="Haas B.J."/>
            <person name="Zeng Q."/>
            <person name="Young S."/>
            <person name="Adiconis X."/>
            <person name="Fan L."/>
            <person name="Levin J.Z."/>
            <person name="Mitchell T.K."/>
            <person name="Okubara P.A."/>
            <person name="Farman M.L."/>
            <person name="Kohn L.M."/>
            <person name="Birren B."/>
            <person name="Ma L.-J."/>
            <person name="Dean R.A."/>
        </authorList>
    </citation>
    <scope>NUCLEOTIDE SEQUENCE</scope>
    <source>
        <strain evidence="10">R3-111a-1</strain>
    </source>
</reference>
<organism evidence="9">
    <name type="scientific">Gaeumannomyces tritici (strain R3-111a-1)</name>
    <name type="common">Wheat and barley take-all root rot fungus</name>
    <name type="synonym">Gaeumannomyces graminis var. tritici</name>
    <dbReference type="NCBI Taxonomy" id="644352"/>
    <lineage>
        <taxon>Eukaryota</taxon>
        <taxon>Fungi</taxon>
        <taxon>Dikarya</taxon>
        <taxon>Ascomycota</taxon>
        <taxon>Pezizomycotina</taxon>
        <taxon>Sordariomycetes</taxon>
        <taxon>Sordariomycetidae</taxon>
        <taxon>Magnaporthales</taxon>
        <taxon>Magnaporthaceae</taxon>
        <taxon>Gaeumannomyces</taxon>
    </lineage>
</organism>
<reference evidence="9" key="3">
    <citation type="submission" date="2010-09" db="EMBL/GenBank/DDBJ databases">
        <title>Annotation of Gaeumannomyces graminis var. tritici R3-111a-1.</title>
        <authorList>
            <consortium name="The Broad Institute Genome Sequencing Platform"/>
            <person name="Ma L.-J."/>
            <person name="Dead R."/>
            <person name="Young S.K."/>
            <person name="Zeng Q."/>
            <person name="Gargeya S."/>
            <person name="Fitzgerald M."/>
            <person name="Haas B."/>
            <person name="Abouelleil A."/>
            <person name="Alvarado L."/>
            <person name="Arachchi H.M."/>
            <person name="Berlin A."/>
            <person name="Brown A."/>
            <person name="Chapman S.B."/>
            <person name="Chen Z."/>
            <person name="Dunbar C."/>
            <person name="Freedman E."/>
            <person name="Gearin G."/>
            <person name="Gellesch M."/>
            <person name="Goldberg J."/>
            <person name="Griggs A."/>
            <person name="Gujja S."/>
            <person name="Heiman D."/>
            <person name="Howarth C."/>
            <person name="Larson L."/>
            <person name="Lui A."/>
            <person name="MacDonald P.J.P."/>
            <person name="Mehta T."/>
            <person name="Montmayeur A."/>
            <person name="Murphy C."/>
            <person name="Neiman D."/>
            <person name="Pearson M."/>
            <person name="Priest M."/>
            <person name="Roberts A."/>
            <person name="Saif S."/>
            <person name="Shea T."/>
            <person name="Shenoy N."/>
            <person name="Sisk P."/>
            <person name="Stolte C."/>
            <person name="Sykes S."/>
            <person name="Yandava C."/>
            <person name="Wortman J."/>
            <person name="Nusbaum C."/>
            <person name="Birren B."/>
        </authorList>
    </citation>
    <scope>NUCLEOTIDE SEQUENCE</scope>
    <source>
        <strain evidence="9">R3-111a-1</strain>
    </source>
</reference>
<dbReference type="HOGENOM" id="CLU_049782_0_0_1"/>
<evidence type="ECO:0000256" key="1">
    <source>
        <dbReference type="ARBA" id="ARBA00004191"/>
    </source>
</evidence>
<dbReference type="EnsemblFungi" id="EJT74804">
    <property type="protein sequence ID" value="EJT74804"/>
    <property type="gene ID" value="GGTG_08642"/>
</dbReference>
<dbReference type="VEuPathDB" id="FungiDB:GGTG_08642"/>
<accession>J3P556</accession>
<gene>
    <name evidence="10" type="primary">20349100</name>
    <name evidence="9" type="ORF">GGTG_08642</name>
</gene>
<proteinExistence type="inferred from homology"/>
<reference evidence="9" key="2">
    <citation type="submission" date="2010-07" db="EMBL/GenBank/DDBJ databases">
        <authorList>
            <consortium name="The Broad Institute Genome Sequencing Platform"/>
            <consortium name="Broad Institute Genome Sequencing Center for Infectious Disease"/>
            <person name="Ma L.-J."/>
            <person name="Dead R."/>
            <person name="Young S."/>
            <person name="Zeng Q."/>
            <person name="Koehrsen M."/>
            <person name="Alvarado L."/>
            <person name="Berlin A."/>
            <person name="Chapman S.B."/>
            <person name="Chen Z."/>
            <person name="Freedman E."/>
            <person name="Gellesch M."/>
            <person name="Goldberg J."/>
            <person name="Griggs A."/>
            <person name="Gujja S."/>
            <person name="Heilman E.R."/>
            <person name="Heiman D."/>
            <person name="Hepburn T."/>
            <person name="Howarth C."/>
            <person name="Jen D."/>
            <person name="Larson L."/>
            <person name="Mehta T."/>
            <person name="Neiman D."/>
            <person name="Pearson M."/>
            <person name="Roberts A."/>
            <person name="Saif S."/>
            <person name="Shea T."/>
            <person name="Shenoy N."/>
            <person name="Sisk P."/>
            <person name="Stolte C."/>
            <person name="Sykes S."/>
            <person name="Walk T."/>
            <person name="White J."/>
            <person name="Yandava C."/>
            <person name="Haas B."/>
            <person name="Nusbaum C."/>
            <person name="Birren B."/>
        </authorList>
    </citation>
    <scope>NUCLEOTIDE SEQUENCE</scope>
    <source>
        <strain evidence="9">R3-111a-1</strain>
    </source>
</reference>
<feature type="chain" id="PRO_5015094956" description="Cell wall mannoprotein PIR1-like C-terminal domain-containing protein" evidence="7">
    <location>
        <begin position="22"/>
        <end position="337"/>
    </location>
</feature>
<feature type="region of interest" description="Disordered" evidence="6">
    <location>
        <begin position="242"/>
        <end position="311"/>
    </location>
</feature>
<feature type="signal peptide" evidence="7">
    <location>
        <begin position="1"/>
        <end position="21"/>
    </location>
</feature>
<evidence type="ECO:0000313" key="11">
    <source>
        <dbReference type="Proteomes" id="UP000006039"/>
    </source>
</evidence>
<dbReference type="PANTHER" id="PTHR47254">
    <property type="entry name" value="CELL WALL MANNOPROTEIN CIS3-RELATED"/>
    <property type="match status" value="1"/>
</dbReference>
<comment type="similarity">
    <text evidence="5">Belongs to the PIR protein family.</text>
</comment>
<dbReference type="InterPro" id="IPR054508">
    <property type="entry name" value="PIR1-like_C"/>
</dbReference>
<evidence type="ECO:0000256" key="3">
    <source>
        <dbReference type="ARBA" id="ARBA00022525"/>
    </source>
</evidence>
<dbReference type="Proteomes" id="UP000006039">
    <property type="component" value="Unassembled WGS sequence"/>
</dbReference>
<evidence type="ECO:0000256" key="5">
    <source>
        <dbReference type="ARBA" id="ARBA00038219"/>
    </source>
</evidence>
<dbReference type="eggNOG" id="ENOG502RKR1">
    <property type="taxonomic scope" value="Eukaryota"/>
</dbReference>
<comment type="subcellular location">
    <subcellularLocation>
        <location evidence="1">Secreted</location>
        <location evidence="1">Cell wall</location>
    </subcellularLocation>
</comment>
<dbReference type="OrthoDB" id="5415592at2759"/>
<evidence type="ECO:0000256" key="2">
    <source>
        <dbReference type="ARBA" id="ARBA00022512"/>
    </source>
</evidence>
<dbReference type="GO" id="GO:0005199">
    <property type="term" value="F:structural constituent of cell wall"/>
    <property type="evidence" value="ECO:0007669"/>
    <property type="project" value="TreeGrafter"/>
</dbReference>
<dbReference type="GeneID" id="20349100"/>
<sequence>MPSAGILKLAVLASVTSAVMAQAVTDKIAPLGQKAPAGCVATAPGRFEINVIAATDTPKRDVSPARLEKRKECGTEGVLVMSLKDSVAKDALDRTAYIASNFQFQFDGPPQAGAIYTAGFSLCPNGLLALGNSTQFWQCKSGEFWNLYDRNWAAQCDPVVFKAMPCGPGSEAMGADHAIGAIVSTQIVSTTMVRPIADGQPQVITTTIPIAMCQIGDGQVQAHTTPCASITQPLATATPLSQIPDGQVQVPPPAPEGPTSPAGSPPPPGSAPPADATTPTSPEPKTATPSDSPTDEVPAGPTSPPSAPPVGAGVIARSNGLALAAAIAGVVGALILL</sequence>
<evidence type="ECO:0000256" key="4">
    <source>
        <dbReference type="ARBA" id="ARBA00022729"/>
    </source>
</evidence>
<evidence type="ECO:0000256" key="7">
    <source>
        <dbReference type="SAM" id="SignalP"/>
    </source>
</evidence>
<evidence type="ECO:0000313" key="10">
    <source>
        <dbReference type="EnsemblFungi" id="EJT74804"/>
    </source>
</evidence>
<keyword evidence="4 7" id="KW-0732">Signal</keyword>
<evidence type="ECO:0000259" key="8">
    <source>
        <dbReference type="Pfam" id="PF22799"/>
    </source>
</evidence>
<dbReference type="GO" id="GO:0009277">
    <property type="term" value="C:fungal-type cell wall"/>
    <property type="evidence" value="ECO:0007669"/>
    <property type="project" value="TreeGrafter"/>
</dbReference>
<dbReference type="Pfam" id="PF22799">
    <property type="entry name" value="PIR1-like_C"/>
    <property type="match status" value="1"/>
</dbReference>
<feature type="compositionally biased region" description="Low complexity" evidence="6">
    <location>
        <begin position="272"/>
        <end position="284"/>
    </location>
</feature>
<dbReference type="EMBL" id="GL385398">
    <property type="protein sequence ID" value="EJT74804.1"/>
    <property type="molecule type" value="Genomic_DNA"/>
</dbReference>
<dbReference type="PANTHER" id="PTHR47254:SF1">
    <property type="entry name" value="CELL WALL MANNOPROTEIN CIS3-RELATED"/>
    <property type="match status" value="1"/>
</dbReference>
<dbReference type="AlphaFoldDB" id="J3P556"/>
<dbReference type="GO" id="GO:0031505">
    <property type="term" value="P:fungal-type cell wall organization"/>
    <property type="evidence" value="ECO:0007669"/>
    <property type="project" value="TreeGrafter"/>
</dbReference>
<feature type="compositionally biased region" description="Pro residues" evidence="6">
    <location>
        <begin position="250"/>
        <end position="271"/>
    </location>
</feature>
<dbReference type="InterPro" id="IPR051153">
    <property type="entry name" value="Yeast_CWMannoprotein_PIR"/>
</dbReference>
<name>J3P556_GAET3</name>
<reference evidence="11" key="1">
    <citation type="submission" date="2010-07" db="EMBL/GenBank/DDBJ databases">
        <title>The genome sequence of Gaeumannomyces graminis var. tritici strain R3-111a-1.</title>
        <authorList>
            <consortium name="The Broad Institute Genome Sequencing Platform"/>
            <person name="Ma L.-J."/>
            <person name="Dead R."/>
            <person name="Young S."/>
            <person name="Zeng Q."/>
            <person name="Koehrsen M."/>
            <person name="Alvarado L."/>
            <person name="Berlin A."/>
            <person name="Chapman S.B."/>
            <person name="Chen Z."/>
            <person name="Freedman E."/>
            <person name="Gellesch M."/>
            <person name="Goldberg J."/>
            <person name="Griggs A."/>
            <person name="Gujja S."/>
            <person name="Heilman E.R."/>
            <person name="Heiman D."/>
            <person name="Hepburn T."/>
            <person name="Howarth C."/>
            <person name="Jen D."/>
            <person name="Larson L."/>
            <person name="Mehta T."/>
            <person name="Neiman D."/>
            <person name="Pearson M."/>
            <person name="Roberts A."/>
            <person name="Saif S."/>
            <person name="Shea T."/>
            <person name="Shenoy N."/>
            <person name="Sisk P."/>
            <person name="Stolte C."/>
            <person name="Sykes S."/>
            <person name="Walk T."/>
            <person name="White J."/>
            <person name="Yandava C."/>
            <person name="Haas B."/>
            <person name="Nusbaum C."/>
            <person name="Birren B."/>
        </authorList>
    </citation>
    <scope>NUCLEOTIDE SEQUENCE [LARGE SCALE GENOMIC DNA]</scope>
    <source>
        <strain evidence="11">R3-111a-1</strain>
    </source>
</reference>
<keyword evidence="11" id="KW-1185">Reference proteome</keyword>
<dbReference type="RefSeq" id="XP_009224748.1">
    <property type="nucleotide sequence ID" value="XM_009226484.1"/>
</dbReference>
<feature type="domain" description="Cell wall mannoprotein PIR1-like C-terminal" evidence="8">
    <location>
        <begin position="89"/>
        <end position="159"/>
    </location>
</feature>
<keyword evidence="3" id="KW-0964">Secreted</keyword>
<protein>
    <recommendedName>
        <fullName evidence="8">Cell wall mannoprotein PIR1-like C-terminal domain-containing protein</fullName>
    </recommendedName>
</protein>
<reference evidence="10" key="5">
    <citation type="submission" date="2018-04" db="UniProtKB">
        <authorList>
            <consortium name="EnsemblFungi"/>
        </authorList>
    </citation>
    <scope>IDENTIFICATION</scope>
    <source>
        <strain evidence="10">R3-111a-1</strain>
    </source>
</reference>